<evidence type="ECO:0000256" key="8">
    <source>
        <dbReference type="SAM" id="MobiDB-lite"/>
    </source>
</evidence>
<dbReference type="EMBL" id="CP136896">
    <property type="protein sequence ID" value="WOL13119.1"/>
    <property type="molecule type" value="Genomic_DNA"/>
</dbReference>
<keyword evidence="3" id="KW-0813">Transport</keyword>
<sequence length="226" mass="24326">MEALSSPASSLKAAATTPFLSAATHLNQLPLHPPRSAPLPVPNLSATGTLKPQSHHYLTKFPLRISSPPRPRPSHLDVPPRRTTYRSASTGYAAALVDAARCDGVLGAAERDARRLLHGIRGVLVDQALDERTKGKVVRGVAEGGGFYRHLVSLVRMLVAKGRVGLVEEVMEEFGRICDGLSGTRAVVVSSKGDMEDERLLEIARKVQKASGAPRVRVRHVRMLAA</sequence>
<dbReference type="GO" id="GO:0016020">
    <property type="term" value="C:membrane"/>
    <property type="evidence" value="ECO:0007669"/>
    <property type="project" value="UniProtKB-SubCell"/>
</dbReference>
<dbReference type="Gene3D" id="1.10.520.20">
    <property type="entry name" value="N-terminal domain of the delta subunit of the F1F0-ATP synthase"/>
    <property type="match status" value="1"/>
</dbReference>
<dbReference type="SUPFAM" id="SSF47928">
    <property type="entry name" value="N-terminal domain of the delta subunit of the F1F0-ATP synthase"/>
    <property type="match status" value="1"/>
</dbReference>
<proteinExistence type="inferred from homology"/>
<evidence type="ECO:0000256" key="4">
    <source>
        <dbReference type="ARBA" id="ARBA00022781"/>
    </source>
</evidence>
<dbReference type="InterPro" id="IPR000711">
    <property type="entry name" value="ATPase_OSCP/dsu"/>
</dbReference>
<evidence type="ECO:0000313" key="9">
    <source>
        <dbReference type="EMBL" id="WOL13119.1"/>
    </source>
</evidence>
<keyword evidence="7" id="KW-0066">ATP synthesis</keyword>
<evidence type="ECO:0000256" key="7">
    <source>
        <dbReference type="ARBA" id="ARBA00023310"/>
    </source>
</evidence>
<dbReference type="AlphaFoldDB" id="A0AAQ3KQU9"/>
<dbReference type="GO" id="GO:0046933">
    <property type="term" value="F:proton-transporting ATP synthase activity, rotational mechanism"/>
    <property type="evidence" value="ECO:0007669"/>
    <property type="project" value="InterPro"/>
</dbReference>
<accession>A0AAQ3KQU9</accession>
<feature type="region of interest" description="Disordered" evidence="8">
    <location>
        <begin position="61"/>
        <end position="84"/>
    </location>
</feature>
<evidence type="ECO:0000256" key="2">
    <source>
        <dbReference type="ARBA" id="ARBA00007046"/>
    </source>
</evidence>
<keyword evidence="4" id="KW-0375">Hydrogen ion transport</keyword>
<dbReference type="Pfam" id="PF00213">
    <property type="entry name" value="OSCP"/>
    <property type="match status" value="1"/>
</dbReference>
<dbReference type="InterPro" id="IPR026015">
    <property type="entry name" value="ATP_synth_OSCP/delta_N_sf"/>
</dbReference>
<keyword evidence="6" id="KW-0472">Membrane</keyword>
<dbReference type="Proteomes" id="UP001327560">
    <property type="component" value="Chromosome 7"/>
</dbReference>
<evidence type="ECO:0000256" key="3">
    <source>
        <dbReference type="ARBA" id="ARBA00022448"/>
    </source>
</evidence>
<comment type="subcellular location">
    <subcellularLocation>
        <location evidence="1">Membrane</location>
    </subcellularLocation>
</comment>
<evidence type="ECO:0000256" key="5">
    <source>
        <dbReference type="ARBA" id="ARBA00023065"/>
    </source>
</evidence>
<protein>
    <submittedName>
        <fullName evidence="9">Uncharacterized protein</fullName>
    </submittedName>
</protein>
<keyword evidence="5" id="KW-0406">Ion transport</keyword>
<evidence type="ECO:0000313" key="10">
    <source>
        <dbReference type="Proteomes" id="UP001327560"/>
    </source>
</evidence>
<name>A0AAQ3KQU9_9LILI</name>
<reference evidence="9 10" key="1">
    <citation type="submission" date="2023-10" db="EMBL/GenBank/DDBJ databases">
        <title>Chromosome-scale genome assembly provides insights into flower coloration mechanisms of Canna indica.</title>
        <authorList>
            <person name="Li C."/>
        </authorList>
    </citation>
    <scope>NUCLEOTIDE SEQUENCE [LARGE SCALE GENOMIC DNA]</scope>
    <source>
        <tissue evidence="9">Flower</tissue>
    </source>
</reference>
<dbReference type="PANTHER" id="PTHR11910">
    <property type="entry name" value="ATP SYNTHASE DELTA CHAIN"/>
    <property type="match status" value="1"/>
</dbReference>
<organism evidence="9 10">
    <name type="scientific">Canna indica</name>
    <name type="common">Indian-shot</name>
    <dbReference type="NCBI Taxonomy" id="4628"/>
    <lineage>
        <taxon>Eukaryota</taxon>
        <taxon>Viridiplantae</taxon>
        <taxon>Streptophyta</taxon>
        <taxon>Embryophyta</taxon>
        <taxon>Tracheophyta</taxon>
        <taxon>Spermatophyta</taxon>
        <taxon>Magnoliopsida</taxon>
        <taxon>Liliopsida</taxon>
        <taxon>Zingiberales</taxon>
        <taxon>Cannaceae</taxon>
        <taxon>Canna</taxon>
    </lineage>
</organism>
<keyword evidence="10" id="KW-1185">Reference proteome</keyword>
<evidence type="ECO:0000256" key="1">
    <source>
        <dbReference type="ARBA" id="ARBA00004370"/>
    </source>
</evidence>
<evidence type="ECO:0000256" key="6">
    <source>
        <dbReference type="ARBA" id="ARBA00023136"/>
    </source>
</evidence>
<comment type="similarity">
    <text evidence="2">Belongs to the ATPase delta chain family.</text>
</comment>
<gene>
    <name evidence="9" type="ORF">Cni_G21888</name>
</gene>